<keyword evidence="3" id="KW-0732">Signal</keyword>
<evidence type="ECO:0000256" key="2">
    <source>
        <dbReference type="ARBA" id="ARBA00022692"/>
    </source>
</evidence>
<dbReference type="Proteomes" id="UP001163046">
    <property type="component" value="Unassembled WGS sequence"/>
</dbReference>
<protein>
    <submittedName>
        <fullName evidence="14">Uncharacterized protein</fullName>
    </submittedName>
</protein>
<feature type="disulfide bond" evidence="8">
    <location>
        <begin position="817"/>
        <end position="844"/>
    </location>
</feature>
<evidence type="ECO:0000256" key="1">
    <source>
        <dbReference type="ARBA" id="ARBA00004370"/>
    </source>
</evidence>
<dbReference type="InterPro" id="IPR056619">
    <property type="entry name" value="C8-3_MUC4"/>
</dbReference>
<name>A0A9W9YTG6_9CNID</name>
<evidence type="ECO:0000259" key="12">
    <source>
        <dbReference type="PROSITE" id="PS50923"/>
    </source>
</evidence>
<feature type="disulfide bond" evidence="8">
    <location>
        <begin position="933"/>
        <end position="960"/>
    </location>
</feature>
<feature type="domain" description="Sushi" evidence="12">
    <location>
        <begin position="1194"/>
        <end position="1252"/>
    </location>
</feature>
<dbReference type="CDD" id="cd00033">
    <property type="entry name" value="CCP"/>
    <property type="match status" value="15"/>
</dbReference>
<organism evidence="14 15">
    <name type="scientific">Desmophyllum pertusum</name>
    <dbReference type="NCBI Taxonomy" id="174260"/>
    <lineage>
        <taxon>Eukaryota</taxon>
        <taxon>Metazoa</taxon>
        <taxon>Cnidaria</taxon>
        <taxon>Anthozoa</taxon>
        <taxon>Hexacorallia</taxon>
        <taxon>Scleractinia</taxon>
        <taxon>Caryophylliina</taxon>
        <taxon>Caryophylliidae</taxon>
        <taxon>Desmophyllum</taxon>
    </lineage>
</organism>
<dbReference type="Gene3D" id="2.10.70.10">
    <property type="entry name" value="Complement Module, domain 1"/>
    <property type="match status" value="16"/>
</dbReference>
<dbReference type="SMART" id="SM00216">
    <property type="entry name" value="VWD"/>
    <property type="match status" value="1"/>
</dbReference>
<evidence type="ECO:0000256" key="10">
    <source>
        <dbReference type="SAM" id="Phobius"/>
    </source>
</evidence>
<evidence type="ECO:0000256" key="4">
    <source>
        <dbReference type="ARBA" id="ARBA00022737"/>
    </source>
</evidence>
<evidence type="ECO:0000256" key="6">
    <source>
        <dbReference type="ARBA" id="ARBA00023136"/>
    </source>
</evidence>
<dbReference type="EMBL" id="MU827302">
    <property type="protein sequence ID" value="KAJ7365958.1"/>
    <property type="molecule type" value="Genomic_DNA"/>
</dbReference>
<keyword evidence="15" id="KW-1185">Reference proteome</keyword>
<evidence type="ECO:0000256" key="3">
    <source>
        <dbReference type="ARBA" id="ARBA00022729"/>
    </source>
</evidence>
<dbReference type="Pfam" id="PF00084">
    <property type="entry name" value="Sushi"/>
    <property type="match status" value="16"/>
</dbReference>
<feature type="domain" description="Sushi" evidence="12">
    <location>
        <begin position="1426"/>
        <end position="1484"/>
    </location>
</feature>
<dbReference type="PANTHER" id="PTHR45656:SF4">
    <property type="entry name" value="PROTEIN CBR-CLEC-78"/>
    <property type="match status" value="1"/>
</dbReference>
<feature type="disulfide bond" evidence="8">
    <location>
        <begin position="643"/>
        <end position="670"/>
    </location>
</feature>
<feature type="domain" description="Sushi" evidence="12">
    <location>
        <begin position="613"/>
        <end position="672"/>
    </location>
</feature>
<feature type="disulfide bond" evidence="8">
    <location>
        <begin position="1107"/>
        <end position="1134"/>
    </location>
</feature>
<keyword evidence="5 10" id="KW-1133">Transmembrane helix</keyword>
<feature type="region of interest" description="Disordered" evidence="9">
    <location>
        <begin position="1529"/>
        <end position="1549"/>
    </location>
</feature>
<dbReference type="InterPro" id="IPR000436">
    <property type="entry name" value="Sushi_SCR_CCP_dom"/>
</dbReference>
<feature type="domain" description="Sushi" evidence="12">
    <location>
        <begin position="1310"/>
        <end position="1368"/>
    </location>
</feature>
<feature type="disulfide bond" evidence="8">
    <location>
        <begin position="1455"/>
        <end position="1482"/>
    </location>
</feature>
<feature type="domain" description="Sushi" evidence="12">
    <location>
        <begin position="1078"/>
        <end position="1136"/>
    </location>
</feature>
<dbReference type="Pfam" id="PF00094">
    <property type="entry name" value="VWD"/>
    <property type="match status" value="1"/>
</dbReference>
<dbReference type="InterPro" id="IPR001846">
    <property type="entry name" value="VWF_type-D"/>
</dbReference>
<keyword evidence="6 10" id="KW-0472">Membrane</keyword>
<evidence type="ECO:0000256" key="8">
    <source>
        <dbReference type="PROSITE-ProRule" id="PRU00302"/>
    </source>
</evidence>
<feature type="disulfide bond" evidence="8">
    <location>
        <begin position="1339"/>
        <end position="1366"/>
    </location>
</feature>
<comment type="subcellular location">
    <subcellularLocation>
        <location evidence="1">Membrane</location>
    </subcellularLocation>
</comment>
<feature type="disulfide bond" evidence="8">
    <location>
        <begin position="701"/>
        <end position="728"/>
    </location>
</feature>
<gene>
    <name evidence="14" type="ORF">OS493_002696</name>
</gene>
<dbReference type="OrthoDB" id="6236007at2759"/>
<evidence type="ECO:0000256" key="7">
    <source>
        <dbReference type="ARBA" id="ARBA00023157"/>
    </source>
</evidence>
<sequence length="1572" mass="169836">MLGGTNVKMSGPCFTAEDNIVVQFDNEVNINATFGSELQSSITIPVLNKTGRLPIKLSIDGGNSFDYSAVYTSVPINRYTPGVQRTDGDLWQEDSSVDISWDAGSIGGADDQVSIDLARYKMDDDDIPVLDSFHTAVDTQSNTGHSQFVVTKGQGDGCKKWHLKEPSPDKFKGDPSMQPCPRILTQAMVIAGASCPMKSAILPIEKVVLATIKELSTVLKWSNPSATGAGQQCCYNSFGNLMMGKPDAGSLDRVHPNAGVPVISHFFHDIVPYQDCCRLTDNCDKYFDKRPSDDGSQYQAPRPATGFGDPHMVTLDGTPFTFNGYGEYFILKVSGVDFTLQGRMQPLVGDDGSLSRATVYTAFAAKEHGSDTVQIQLNGRGLVDVLYENTFKYSAIFNSGISVTVEGQQELLGLVTLVPTIFKGNTTGLLGYWDDSKESEFLRPDGTFLTTNASLEVIHRDFGQLWVTKPDESLFVYQQGQSHSTFHNPSYQPIFPDSQSLVFTDKSLEKEAQNICGDSSECLFDIFTTGKVRIGRATKETVKQFVAVVNDTVKPACMPLNSQLADGVVHRNDTEGGIDYTFVCNRGFIMNGSNHVTCKDGVYNGTAPNCLPRECPAPGPGNLANGRVQGNGIVYRSTYHFICNDGYVLYGHNIITCIENGTWNGTIPSCLKECPLLPSSISNGDVDGSSHLQGSRYIFSCHDGYSLVGQDVLYCTEEGSWNASIPTCLRECPPLPSSITNGFAHGSGSVEGSQYQFSCKKGYSLVGANTLYCSDQGNWNGSIPTCLIECPQLPSSVPNGHTYGTGFLQGSLYRFSCRQGYSLIGHKMLLCTQDGNWNASVPRCLKDCPSLPSYIPNGIGNGTGSVEGSHHHFSCNKGYSLVGRHTLYCSDNGTWNGSLPTCLIECPQLPSTIQHGNVNGSGHVEGSLHRFSCINGYSIVGQDTLFCNEMGQWNDSVPRCLRECPILPSSIAHGVINGSGSLEGARYEFNCDRGYSLIGVDTIVCTDAGVWNGSLPTCLIECPRLPSTLKHGTINGSGHVEGSLHIFSCINGYSIVGRDTLSCTEMGRWNDSVPRCLRECPILPSSLAHGVIKGSGSLEGARYEFSCDRGYSLIGVDTIMCTDAGTWNGSLPTCLIECPRLPSTLKHGKINGSGYVEGSLHRASCIDGYSVVGQDILYCTEMGRWNASVPICLRECPSLPLSIAHGFVNGSGSLEGDRYEFSCERGYSLIGIDMLVCTDAGVWNGSLPTCLIECPTLPPSIRHGYVNGSGSVHGSVHIFSCKHGYSLMGEQNLYCTAEGRWNGSIPRCLKDCTPLPLSISNGFVNGNGSVEGSQYQFSCRQGYSLVGRETLYCNDKGAWSASVPKCLKECPSLNAIIDNGYKHGSGSVEGSLAWFSCKDGYSLIGNQYLYCDGNGHWNGTSPSCLKDCSQINSTLEHGYISGNGSTSGEAYSFHCDDGYSIDGETMLRCNEYGQWNGSIPVCSRVLTGKKETSMAWYVYAASGTGSLLFVLIAAGLLVLLWRRRRSSVKREESPSGVEETEMEAMVTSPKKTKVECNDLLVSDGSEAPPTAV</sequence>
<keyword evidence="2 10" id="KW-0812">Transmembrane</keyword>
<keyword evidence="4" id="KW-0677">Repeat</keyword>
<reference evidence="14" key="1">
    <citation type="submission" date="2023-01" db="EMBL/GenBank/DDBJ databases">
        <title>Genome assembly of the deep-sea coral Lophelia pertusa.</title>
        <authorList>
            <person name="Herrera S."/>
            <person name="Cordes E."/>
        </authorList>
    </citation>
    <scope>NUCLEOTIDE SEQUENCE</scope>
    <source>
        <strain evidence="14">USNM1676648</strain>
        <tissue evidence="14">Polyp</tissue>
    </source>
</reference>
<dbReference type="PROSITE" id="PS51233">
    <property type="entry name" value="VWFD"/>
    <property type="match status" value="1"/>
</dbReference>
<feature type="domain" description="Sushi" evidence="12">
    <location>
        <begin position="788"/>
        <end position="846"/>
    </location>
</feature>
<keyword evidence="7 8" id="KW-1015">Disulfide bond</keyword>
<dbReference type="SMART" id="SM00032">
    <property type="entry name" value="CCP"/>
    <property type="match status" value="16"/>
</dbReference>
<dbReference type="SMART" id="SM00723">
    <property type="entry name" value="AMOP"/>
    <property type="match status" value="1"/>
</dbReference>
<comment type="caution">
    <text evidence="14">The sequence shown here is derived from an EMBL/GenBank/DDBJ whole genome shotgun (WGS) entry which is preliminary data.</text>
</comment>
<feature type="domain" description="VWFD" evidence="13">
    <location>
        <begin position="302"/>
        <end position="474"/>
    </location>
</feature>
<feature type="transmembrane region" description="Helical" evidence="10">
    <location>
        <begin position="1496"/>
        <end position="1521"/>
    </location>
</feature>
<dbReference type="InterPro" id="IPR035976">
    <property type="entry name" value="Sushi/SCR/CCP_sf"/>
</dbReference>
<feature type="domain" description="AMOP" evidence="11">
    <location>
        <begin position="150"/>
        <end position="290"/>
    </location>
</feature>
<evidence type="ECO:0000313" key="14">
    <source>
        <dbReference type="EMBL" id="KAJ7365958.1"/>
    </source>
</evidence>
<feature type="disulfide bond" evidence="8">
    <location>
        <begin position="1223"/>
        <end position="1250"/>
    </location>
</feature>
<dbReference type="PROSITE" id="PS50923">
    <property type="entry name" value="SUSHI"/>
    <property type="match status" value="10"/>
</dbReference>
<evidence type="ECO:0000259" key="13">
    <source>
        <dbReference type="PROSITE" id="PS51233"/>
    </source>
</evidence>
<comment type="caution">
    <text evidence="8">Lacks conserved residue(s) required for the propagation of feature annotation.</text>
</comment>
<dbReference type="SUPFAM" id="SSF57535">
    <property type="entry name" value="Complement control module/SCR domain"/>
    <property type="match status" value="16"/>
</dbReference>
<feature type="domain" description="Sushi" evidence="12">
    <location>
        <begin position="731"/>
        <end position="786"/>
    </location>
</feature>
<dbReference type="PANTHER" id="PTHR45656">
    <property type="entry name" value="PROTEIN CBR-CLEC-78"/>
    <property type="match status" value="1"/>
</dbReference>
<dbReference type="Pfam" id="PF23263">
    <property type="entry name" value="C8-3_MUC4"/>
    <property type="match status" value="1"/>
</dbReference>
<keyword evidence="8" id="KW-0768">Sushi</keyword>
<dbReference type="InterPro" id="IPR005533">
    <property type="entry name" value="AMOP_dom"/>
</dbReference>
<feature type="domain" description="Sushi" evidence="12">
    <location>
        <begin position="673"/>
        <end position="730"/>
    </location>
</feature>
<accession>A0A9W9YTG6</accession>
<evidence type="ECO:0000259" key="11">
    <source>
        <dbReference type="PROSITE" id="PS50856"/>
    </source>
</evidence>
<evidence type="ECO:0000256" key="9">
    <source>
        <dbReference type="SAM" id="MobiDB-lite"/>
    </source>
</evidence>
<evidence type="ECO:0000313" key="15">
    <source>
        <dbReference type="Proteomes" id="UP001163046"/>
    </source>
</evidence>
<dbReference type="PROSITE" id="PS50856">
    <property type="entry name" value="AMOP"/>
    <property type="match status" value="1"/>
</dbReference>
<feature type="disulfide bond" evidence="8">
    <location>
        <begin position="991"/>
        <end position="1018"/>
    </location>
</feature>
<proteinExistence type="predicted"/>
<evidence type="ECO:0000256" key="5">
    <source>
        <dbReference type="ARBA" id="ARBA00022989"/>
    </source>
</evidence>
<feature type="disulfide bond" evidence="8">
    <location>
        <begin position="759"/>
        <end position="786"/>
    </location>
</feature>
<dbReference type="Pfam" id="PF03782">
    <property type="entry name" value="AMOP"/>
    <property type="match status" value="1"/>
</dbReference>
<feature type="domain" description="Sushi" evidence="12">
    <location>
        <begin position="904"/>
        <end position="962"/>
    </location>
</feature>
<feature type="domain" description="Sushi" evidence="12">
    <location>
        <begin position="963"/>
        <end position="1020"/>
    </location>
</feature>
<dbReference type="GO" id="GO:0016020">
    <property type="term" value="C:membrane"/>
    <property type="evidence" value="ECO:0007669"/>
    <property type="project" value="UniProtKB-SubCell"/>
</dbReference>
<dbReference type="InterPro" id="IPR051277">
    <property type="entry name" value="SEZ6_CSMD_C4BPB_Regulators"/>
</dbReference>